<dbReference type="Gene3D" id="3.20.20.80">
    <property type="entry name" value="Glycosidases"/>
    <property type="match status" value="1"/>
</dbReference>
<evidence type="ECO:0000313" key="3">
    <source>
        <dbReference type="Proteomes" id="UP000268094"/>
    </source>
</evidence>
<sequence>MIEDLWYKNAVIYCLDVETFMDGNGDGVGDFVGLRRKLDYLAGLGITCLWLMPFQPTPNRDNGYDISDYYGVDPRLGDLGDFVAFTHEAKLHGIRVIIDLVVNHTSDQHPWFQAARKDPDGRFGDYYVWSKKRPKDANKGMVFPGVQPSTWTYDKEAKLWYFHRFFDFQPDLNVSNPEVREQILKVMGFWLELGVSGFRVDAVPFLVELKGVKNPGVKNPYALLEEMREFLSWRKGDAILLAEANVTMDEVVEFFGKNDRMQLVFNFLANQNFYLSLTRGDATPLVDALKESPDLPHTAQWANFLRNHDELDLGRLSDEDRQEVFQSLGPDKGMQLYDRGLRRRLASMLDGDRRRIELAYSLMFTLPGTPVLWYGDELGMGENLALVERQSVRTPMQWSPEPHGGFTLADKPVKPLVSEGPFGFPQVNVAQQRRDPASQLNWTERIIRARKECPELGWGAWKILRTSNKGVLAIRYDWKGNAMVVLHNLSSRPCTVKLDTGGEEACPLYNVLTEDHSEPVDGKRHVVTLEGYGYRWFRVGQDNPARKHKAEPLR</sequence>
<dbReference type="SUPFAM" id="SSF51011">
    <property type="entry name" value="Glycosyl hydrolase domain"/>
    <property type="match status" value="1"/>
</dbReference>
<dbReference type="GO" id="GO:0005975">
    <property type="term" value="P:carbohydrate metabolic process"/>
    <property type="evidence" value="ECO:0007669"/>
    <property type="project" value="InterPro"/>
</dbReference>
<dbReference type="AlphaFoldDB" id="A0A3A8J107"/>
<dbReference type="InterPro" id="IPR045857">
    <property type="entry name" value="O16G_dom_2"/>
</dbReference>
<dbReference type="PANTHER" id="PTHR10357:SF219">
    <property type="entry name" value="MALTOSE ALPHA-D-GLUCOSYLTRANSFERASE"/>
    <property type="match status" value="1"/>
</dbReference>
<dbReference type="InterPro" id="IPR054049">
    <property type="entry name" value="SupH-like_C"/>
</dbReference>
<proteinExistence type="predicted"/>
<accession>A0A3A8J107</accession>
<feature type="domain" description="Glycosyl hydrolase family 13 catalytic" evidence="1">
    <location>
        <begin position="14"/>
        <end position="414"/>
    </location>
</feature>
<dbReference type="EMBL" id="RAVZ01000071">
    <property type="protein sequence ID" value="RKG89135.1"/>
    <property type="molecule type" value="Genomic_DNA"/>
</dbReference>
<dbReference type="SMART" id="SM00642">
    <property type="entry name" value="Aamy"/>
    <property type="match status" value="1"/>
</dbReference>
<name>A0A3A8J107_9BACT</name>
<dbReference type="Gene3D" id="2.60.40.1180">
    <property type="entry name" value="Golgi alpha-mannosidase II"/>
    <property type="match status" value="1"/>
</dbReference>
<dbReference type="Pfam" id="PF00128">
    <property type="entry name" value="Alpha-amylase"/>
    <property type="match status" value="2"/>
</dbReference>
<dbReference type="Proteomes" id="UP000268094">
    <property type="component" value="Unassembled WGS sequence"/>
</dbReference>
<dbReference type="Gene3D" id="3.90.400.10">
    <property type="entry name" value="Oligo-1,6-glucosidase, Domain 2"/>
    <property type="match status" value="1"/>
</dbReference>
<dbReference type="OrthoDB" id="9805159at2"/>
<reference evidence="3" key="1">
    <citation type="submission" date="2018-09" db="EMBL/GenBank/DDBJ databases">
        <authorList>
            <person name="Livingstone P.G."/>
            <person name="Whitworth D.E."/>
        </authorList>
    </citation>
    <scope>NUCLEOTIDE SEQUENCE [LARGE SCALE GENOMIC DNA]</scope>
    <source>
        <strain evidence="3">CA054A</strain>
    </source>
</reference>
<organism evidence="2 3">
    <name type="scientific">Corallococcus terminator</name>
    <dbReference type="NCBI Taxonomy" id="2316733"/>
    <lineage>
        <taxon>Bacteria</taxon>
        <taxon>Pseudomonadati</taxon>
        <taxon>Myxococcota</taxon>
        <taxon>Myxococcia</taxon>
        <taxon>Myxococcales</taxon>
        <taxon>Cystobacterineae</taxon>
        <taxon>Myxococcaceae</taxon>
        <taxon>Corallococcus</taxon>
    </lineage>
</organism>
<dbReference type="CDD" id="cd11334">
    <property type="entry name" value="AmyAc_TreS"/>
    <property type="match status" value="1"/>
</dbReference>
<evidence type="ECO:0000259" key="1">
    <source>
        <dbReference type="SMART" id="SM00642"/>
    </source>
</evidence>
<comment type="caution">
    <text evidence="2">The sequence shown here is derived from an EMBL/GenBank/DDBJ whole genome shotgun (WGS) entry which is preliminary data.</text>
</comment>
<keyword evidence="3" id="KW-1185">Reference proteome</keyword>
<dbReference type="InterPro" id="IPR017853">
    <property type="entry name" value="GH"/>
</dbReference>
<dbReference type="RefSeq" id="WP_120540972.1">
    <property type="nucleotide sequence ID" value="NZ_RAVZ01000071.1"/>
</dbReference>
<gene>
    <name evidence="2" type="ORF">D7V88_13090</name>
</gene>
<dbReference type="InterPro" id="IPR006047">
    <property type="entry name" value="GH13_cat_dom"/>
</dbReference>
<evidence type="ECO:0000313" key="2">
    <source>
        <dbReference type="EMBL" id="RKG89135.1"/>
    </source>
</evidence>
<dbReference type="PANTHER" id="PTHR10357">
    <property type="entry name" value="ALPHA-AMYLASE FAMILY MEMBER"/>
    <property type="match status" value="1"/>
</dbReference>
<dbReference type="Pfam" id="PF22157">
    <property type="entry name" value="SupH-like_C"/>
    <property type="match status" value="1"/>
</dbReference>
<dbReference type="SUPFAM" id="SSF51445">
    <property type="entry name" value="(Trans)glycosidases"/>
    <property type="match status" value="1"/>
</dbReference>
<protein>
    <submittedName>
        <fullName evidence="2">Trehalose synthase</fullName>
    </submittedName>
</protein>
<dbReference type="InterPro" id="IPR013780">
    <property type="entry name" value="Glyco_hydro_b"/>
</dbReference>